<accession>A0A921QGF3</accession>
<feature type="chain" id="PRO_5038009563" evidence="1">
    <location>
        <begin position="17"/>
        <end position="64"/>
    </location>
</feature>
<evidence type="ECO:0000313" key="2">
    <source>
        <dbReference type="EMBL" id="KAG0521297.1"/>
    </source>
</evidence>
<keyword evidence="1" id="KW-0732">Signal</keyword>
<name>A0A921QGF3_SORBI</name>
<evidence type="ECO:0000256" key="1">
    <source>
        <dbReference type="SAM" id="SignalP"/>
    </source>
</evidence>
<protein>
    <submittedName>
        <fullName evidence="2">Uncharacterized protein</fullName>
    </submittedName>
</protein>
<dbReference type="AlphaFoldDB" id="A0A921QGF3"/>
<dbReference type="Proteomes" id="UP000807115">
    <property type="component" value="Chromosome 8"/>
</dbReference>
<gene>
    <name evidence="2" type="ORF">BDA96_08G148500</name>
</gene>
<organism evidence="2 3">
    <name type="scientific">Sorghum bicolor</name>
    <name type="common">Sorghum</name>
    <name type="synonym">Sorghum vulgare</name>
    <dbReference type="NCBI Taxonomy" id="4558"/>
    <lineage>
        <taxon>Eukaryota</taxon>
        <taxon>Viridiplantae</taxon>
        <taxon>Streptophyta</taxon>
        <taxon>Embryophyta</taxon>
        <taxon>Tracheophyta</taxon>
        <taxon>Spermatophyta</taxon>
        <taxon>Magnoliopsida</taxon>
        <taxon>Liliopsida</taxon>
        <taxon>Poales</taxon>
        <taxon>Poaceae</taxon>
        <taxon>PACMAD clade</taxon>
        <taxon>Panicoideae</taxon>
        <taxon>Andropogonodae</taxon>
        <taxon>Andropogoneae</taxon>
        <taxon>Sorghinae</taxon>
        <taxon>Sorghum</taxon>
    </lineage>
</organism>
<sequence length="64" mass="7218">MDAFLLDFLLVGGLLAFEPISGYLGQQCLGYAFQCSINPPLASTEHIIGINRWTMEAWHKRTYV</sequence>
<reference evidence="2" key="1">
    <citation type="journal article" date="2019" name="BMC Genomics">
        <title>A new reference genome for Sorghum bicolor reveals high levels of sequence similarity between sweet and grain genotypes: implications for the genetics of sugar metabolism.</title>
        <authorList>
            <person name="Cooper E.A."/>
            <person name="Brenton Z.W."/>
            <person name="Flinn B.S."/>
            <person name="Jenkins J."/>
            <person name="Shu S."/>
            <person name="Flowers D."/>
            <person name="Luo F."/>
            <person name="Wang Y."/>
            <person name="Xia P."/>
            <person name="Barry K."/>
            <person name="Daum C."/>
            <person name="Lipzen A."/>
            <person name="Yoshinaga Y."/>
            <person name="Schmutz J."/>
            <person name="Saski C."/>
            <person name="Vermerris W."/>
            <person name="Kresovich S."/>
        </authorList>
    </citation>
    <scope>NUCLEOTIDE SEQUENCE</scope>
</reference>
<comment type="caution">
    <text evidence="2">The sequence shown here is derived from an EMBL/GenBank/DDBJ whole genome shotgun (WGS) entry which is preliminary data.</text>
</comment>
<dbReference type="EMBL" id="CM027687">
    <property type="protein sequence ID" value="KAG0521297.1"/>
    <property type="molecule type" value="Genomic_DNA"/>
</dbReference>
<feature type="signal peptide" evidence="1">
    <location>
        <begin position="1"/>
        <end position="16"/>
    </location>
</feature>
<evidence type="ECO:0000313" key="3">
    <source>
        <dbReference type="Proteomes" id="UP000807115"/>
    </source>
</evidence>
<reference evidence="2" key="2">
    <citation type="submission" date="2020-10" db="EMBL/GenBank/DDBJ databases">
        <authorList>
            <person name="Cooper E.A."/>
            <person name="Brenton Z.W."/>
            <person name="Flinn B.S."/>
            <person name="Jenkins J."/>
            <person name="Shu S."/>
            <person name="Flowers D."/>
            <person name="Luo F."/>
            <person name="Wang Y."/>
            <person name="Xia P."/>
            <person name="Barry K."/>
            <person name="Daum C."/>
            <person name="Lipzen A."/>
            <person name="Yoshinaga Y."/>
            <person name="Schmutz J."/>
            <person name="Saski C."/>
            <person name="Vermerris W."/>
            <person name="Kresovich S."/>
        </authorList>
    </citation>
    <scope>NUCLEOTIDE SEQUENCE</scope>
</reference>
<proteinExistence type="predicted"/>